<evidence type="ECO:0000256" key="2">
    <source>
        <dbReference type="SAM" id="MobiDB-lite"/>
    </source>
</evidence>
<dbReference type="RefSeq" id="WP_149487206.1">
    <property type="nucleotide sequence ID" value="NZ_CP036150.1"/>
</dbReference>
<name>A0A5C1QQ78_9SPIO</name>
<feature type="region of interest" description="Disordered" evidence="2">
    <location>
        <begin position="625"/>
        <end position="647"/>
    </location>
</feature>
<dbReference type="KEGG" id="ock:EXM22_14495"/>
<feature type="domain" description="Rad50/SbcC-type AAA" evidence="3">
    <location>
        <begin position="5"/>
        <end position="264"/>
    </location>
</feature>
<gene>
    <name evidence="4" type="ORF">EXM22_14495</name>
</gene>
<evidence type="ECO:0000256" key="1">
    <source>
        <dbReference type="SAM" id="Coils"/>
    </source>
</evidence>
<protein>
    <submittedName>
        <fullName evidence="4">SMC family ATPase</fullName>
    </submittedName>
</protein>
<dbReference type="SUPFAM" id="SSF52540">
    <property type="entry name" value="P-loop containing nucleoside triphosphate hydrolases"/>
    <property type="match status" value="1"/>
</dbReference>
<dbReference type="InterPro" id="IPR027417">
    <property type="entry name" value="P-loop_NTPase"/>
</dbReference>
<proteinExistence type="predicted"/>
<dbReference type="PANTHER" id="PTHR32114:SF2">
    <property type="entry name" value="ABC TRANSPORTER ABCH.3"/>
    <property type="match status" value="1"/>
</dbReference>
<feature type="coiled-coil region" evidence="1">
    <location>
        <begin position="237"/>
        <end position="332"/>
    </location>
</feature>
<feature type="coiled-coil region" evidence="1">
    <location>
        <begin position="683"/>
        <end position="717"/>
    </location>
</feature>
<dbReference type="InterPro" id="IPR038729">
    <property type="entry name" value="Rad50/SbcC_AAA"/>
</dbReference>
<keyword evidence="1" id="KW-0175">Coiled coil</keyword>
<feature type="compositionally biased region" description="Basic and acidic residues" evidence="2">
    <location>
        <begin position="630"/>
        <end position="647"/>
    </location>
</feature>
<evidence type="ECO:0000313" key="4">
    <source>
        <dbReference type="EMBL" id="QEN09130.1"/>
    </source>
</evidence>
<dbReference type="Pfam" id="PF13476">
    <property type="entry name" value="AAA_23"/>
    <property type="match status" value="1"/>
</dbReference>
<dbReference type="AlphaFoldDB" id="A0A5C1QQ78"/>
<dbReference type="PANTHER" id="PTHR32114">
    <property type="entry name" value="ABC TRANSPORTER ABCH.3"/>
    <property type="match status" value="1"/>
</dbReference>
<dbReference type="Pfam" id="PF13558">
    <property type="entry name" value="SbcC_Walker_B"/>
    <property type="match status" value="1"/>
</dbReference>
<accession>A0A5C1QQ78</accession>
<dbReference type="Gene3D" id="3.40.50.300">
    <property type="entry name" value="P-loop containing nucleotide triphosphate hydrolases"/>
    <property type="match status" value="2"/>
</dbReference>
<dbReference type="Proteomes" id="UP000324209">
    <property type="component" value="Chromosome"/>
</dbReference>
<evidence type="ECO:0000313" key="5">
    <source>
        <dbReference type="Proteomes" id="UP000324209"/>
    </source>
</evidence>
<feature type="coiled-coil region" evidence="1">
    <location>
        <begin position="359"/>
        <end position="498"/>
    </location>
</feature>
<organism evidence="4 5">
    <name type="scientific">Oceanispirochaeta crateris</name>
    <dbReference type="NCBI Taxonomy" id="2518645"/>
    <lineage>
        <taxon>Bacteria</taxon>
        <taxon>Pseudomonadati</taxon>
        <taxon>Spirochaetota</taxon>
        <taxon>Spirochaetia</taxon>
        <taxon>Spirochaetales</taxon>
        <taxon>Spirochaetaceae</taxon>
        <taxon>Oceanispirochaeta</taxon>
    </lineage>
</organism>
<dbReference type="OrthoDB" id="9795626at2"/>
<sequence length="1021" mass="118733">MIPLKLTLEGVYSYRTRQIIDFQTLSEAGLFGVFGSVGSGKSAILESMTYALYGQIERLNEKEQRGYNIMNLQSSSLYIDFEFNHNNEVYRFTVTAKRHKKDFNKVQSPERSGYIKKDSQWVPLPDEGIRGGISAEAVMGLSYEHFRKTVIIPQGKFQEFIMLPPSGRTGMIETLFGLERFNLSSKTSVLLARCREECSFLEGKLDDLQGLSPENLETMDQELDLLNEVIIQKTSDRKKQADQLKELEEILSLKQELSEIEKDLLEMESRRDEIRRKEEELVQFRRLDRLFSQDLTRQKELTRQNQEILQKKEDLTSEISSAEQSLKKQEAYWQRLLKDQEQYGDLIKTRDSLESAVKYKEMQELKERSVLVLKELEQSMKGLESEHNEMILHLENLDQEIVSIEEKVETGEQIKPLQDWYSRSSFLKERLLNQNENIKETQEQKRSSLSRLKELIPDVRIQPEDTASILKEKLMEVLQKEADELEKKRNSLEERKGRQYHLKLLAEMAESLQEGKPCPLCGATHHPEVISTAQEASIDEAEEVLRVSQNEVQTKKEGILEVLNRLEHLESEEEKQQALLKNMKAEKMTLNNEFIWKDYDRDNKDQLLQLEKDLAASKNRLKDLRKKRRALEQKTRESGSKLHNRENEKTKIHAELKSITLQMRTLESKIIPEHRQELPSGQLEDLNTRLEDLNRDYQSLKSSRRAKEEELQILRNEKYSLEISLQNNRKEKSLLEQSIAEKMQSEESPSLERIEKILSQPPDDEKERKIIETYYNAVQLLGEKKKKITVALQGKNEIQADPLELKNSLNELEFSILQDQRRVGALKTQREDLKIKLDQKRTLALSLEKQKIRLDNLKEMASLFKGRKFVEFIAAVYLNELCQLANIRFSSMSNRSLELVFQDNQILVRDFLNEGRLRHIKTLSGGQTFQAALCLALALAEQTGRGKGSFFFLDEGFGSLDSASLETVMASLRQLSREGRIIGLISHVEDLQQDLDVWLRVSRDDELGSRIQSSWKRKEEA</sequence>
<reference evidence="4 5" key="1">
    <citation type="submission" date="2019-02" db="EMBL/GenBank/DDBJ databases">
        <title>Complete Genome Sequence and Methylome Analysis of free living Spirochaetas.</title>
        <authorList>
            <person name="Fomenkov A."/>
            <person name="Dubinina G."/>
            <person name="Leshcheva N."/>
            <person name="Mikheeva N."/>
            <person name="Grabovich M."/>
            <person name="Vincze T."/>
            <person name="Roberts R.J."/>
        </authorList>
    </citation>
    <scope>NUCLEOTIDE SEQUENCE [LARGE SCALE GENOMIC DNA]</scope>
    <source>
        <strain evidence="4 5">K2</strain>
    </source>
</reference>
<dbReference type="EMBL" id="CP036150">
    <property type="protein sequence ID" value="QEN09130.1"/>
    <property type="molecule type" value="Genomic_DNA"/>
</dbReference>
<keyword evidence="5" id="KW-1185">Reference proteome</keyword>
<evidence type="ECO:0000259" key="3">
    <source>
        <dbReference type="Pfam" id="PF13476"/>
    </source>
</evidence>